<evidence type="ECO:0000256" key="5">
    <source>
        <dbReference type="ARBA" id="ARBA00023014"/>
    </source>
</evidence>
<protein>
    <submittedName>
        <fullName evidence="7">Benzoyl-CoA reductase/2-hydroxyglutaryl-CoA dehydratase subunit BcrC/BadD/HgdB</fullName>
    </submittedName>
</protein>
<dbReference type="PANTHER" id="PTHR30548">
    <property type="entry name" value="2-HYDROXYGLUTARYL-COA DEHYDRATASE, D-COMPONENT-RELATED"/>
    <property type="match status" value="1"/>
</dbReference>
<organism evidence="7 8">
    <name type="scientific">Peptoniphilus koenoeneniae</name>
    <dbReference type="NCBI Taxonomy" id="507751"/>
    <lineage>
        <taxon>Bacteria</taxon>
        <taxon>Bacillati</taxon>
        <taxon>Bacillota</taxon>
        <taxon>Tissierellia</taxon>
        <taxon>Tissierellales</taxon>
        <taxon>Peptoniphilaceae</taxon>
        <taxon>Peptoniphilus</taxon>
    </lineage>
</organism>
<evidence type="ECO:0000256" key="4">
    <source>
        <dbReference type="ARBA" id="ARBA00023004"/>
    </source>
</evidence>
<keyword evidence="3" id="KW-0479">Metal-binding</keyword>
<gene>
    <name evidence="7" type="ORF">J2S72_001437</name>
</gene>
<proteinExistence type="inferred from homology"/>
<comment type="caution">
    <text evidence="7">The sequence shown here is derived from an EMBL/GenBank/DDBJ whole genome shotgun (WGS) entry which is preliminary data.</text>
</comment>
<dbReference type="PANTHER" id="PTHR30548:SF5">
    <property type="entry name" value="SUBUNIT OF OXYGEN-SENSITIVE 2-HYDROXYISOCAPROYL-COA DEHYDRATASE"/>
    <property type="match status" value="1"/>
</dbReference>
<dbReference type="Proteomes" id="UP001236559">
    <property type="component" value="Unassembled WGS sequence"/>
</dbReference>
<accession>A0ABU0AVW7</accession>
<dbReference type="RefSeq" id="WP_023055928.1">
    <property type="nucleotide sequence ID" value="NZ_JAUSTN010000007.1"/>
</dbReference>
<reference evidence="7 8" key="1">
    <citation type="submission" date="2023-07" db="EMBL/GenBank/DDBJ databases">
        <title>Genomic Encyclopedia of Type Strains, Phase IV (KMG-IV): sequencing the most valuable type-strain genomes for metagenomic binning, comparative biology and taxonomic classification.</title>
        <authorList>
            <person name="Goeker M."/>
        </authorList>
    </citation>
    <scope>NUCLEOTIDE SEQUENCE [LARGE SCALE GENOMIC DNA]</scope>
    <source>
        <strain evidence="7 8">DSM 22616</strain>
    </source>
</reference>
<dbReference type="InterPro" id="IPR010327">
    <property type="entry name" value="FldB/FldC_alpha/beta"/>
</dbReference>
<evidence type="ECO:0000313" key="7">
    <source>
        <dbReference type="EMBL" id="MDQ0275410.1"/>
    </source>
</evidence>
<evidence type="ECO:0000256" key="3">
    <source>
        <dbReference type="ARBA" id="ARBA00022723"/>
    </source>
</evidence>
<dbReference type="Gene3D" id="3.40.50.11900">
    <property type="match status" value="1"/>
</dbReference>
<evidence type="ECO:0000256" key="1">
    <source>
        <dbReference type="ARBA" id="ARBA00001966"/>
    </source>
</evidence>
<keyword evidence="8" id="KW-1185">Reference proteome</keyword>
<feature type="coiled-coil region" evidence="6">
    <location>
        <begin position="126"/>
        <end position="153"/>
    </location>
</feature>
<keyword evidence="5" id="KW-0411">Iron-sulfur</keyword>
<dbReference type="Gene3D" id="1.20.1270.370">
    <property type="match status" value="1"/>
</dbReference>
<dbReference type="Gene3D" id="3.40.50.11890">
    <property type="match status" value="1"/>
</dbReference>
<name>A0ABU0AVW7_9FIRM</name>
<sequence length="372" mass="42228">MKSYIEECKSIALNPLSKLKSYLEQGVKAIGMVAFFGPNEIVEAAGFLPFGVWGGYGIELDLSKQYFPAFCPSVISIILEQGLNGSLNGLEAVIIPGQTDTMQCLGQNWKSGVKNIPFISIVYPQNRKLECGIEFLESECVHVKEELEKIKGSKITDEEINKTIELYNEHRAEMRKFSELAAKHPNSINNLERNYVYKSALYMKKEDHLKIIKKINEELEKMPEEKYSGHKIITTGLLLDDENILNSLEENNLRIVGDYVAQESIQYNTDVPDGKNPFRRLAEQWANVEGFSLAYDPDLKRGKLISKLAKERGAEGIVYATVKFSDYEEYDMPICVKTVRENGLQAVVFETDQQDNNSEQIKTRIQTFAEIL</sequence>
<evidence type="ECO:0000256" key="2">
    <source>
        <dbReference type="ARBA" id="ARBA00005806"/>
    </source>
</evidence>
<comment type="similarity">
    <text evidence="2">Belongs to the FldB/FldC dehydratase alpha/beta subunit family.</text>
</comment>
<evidence type="ECO:0000256" key="6">
    <source>
        <dbReference type="SAM" id="Coils"/>
    </source>
</evidence>
<evidence type="ECO:0000313" key="8">
    <source>
        <dbReference type="Proteomes" id="UP001236559"/>
    </source>
</evidence>
<dbReference type="EMBL" id="JAUSTN010000007">
    <property type="protein sequence ID" value="MDQ0275410.1"/>
    <property type="molecule type" value="Genomic_DNA"/>
</dbReference>
<dbReference type="Pfam" id="PF06050">
    <property type="entry name" value="HGD-D"/>
    <property type="match status" value="1"/>
</dbReference>
<keyword evidence="4" id="KW-0408">Iron</keyword>
<comment type="cofactor">
    <cofactor evidence="1">
        <name>[4Fe-4S] cluster</name>
        <dbReference type="ChEBI" id="CHEBI:49883"/>
    </cofactor>
</comment>
<keyword evidence="6" id="KW-0175">Coiled coil</keyword>